<name>A0A9X2PFL7_9HYPH</name>
<proteinExistence type="predicted"/>
<dbReference type="RefSeq" id="WP_258735034.1">
    <property type="nucleotide sequence ID" value="NZ_JANTHZ010000015.1"/>
</dbReference>
<evidence type="ECO:0000313" key="2">
    <source>
        <dbReference type="EMBL" id="MCS0497877.1"/>
    </source>
</evidence>
<protein>
    <submittedName>
        <fullName evidence="2">Uncharacterized protein</fullName>
    </submittedName>
</protein>
<reference evidence="2" key="1">
    <citation type="submission" date="2022-08" db="EMBL/GenBank/DDBJ databases">
        <authorList>
            <person name="Li F."/>
        </authorList>
    </citation>
    <scope>NUCLEOTIDE SEQUENCE</scope>
    <source>
        <strain evidence="2">MQZ15Z-1</strain>
    </source>
</reference>
<dbReference type="EMBL" id="JANTHZ010000015">
    <property type="protein sequence ID" value="MCS0497877.1"/>
    <property type="molecule type" value="Genomic_DNA"/>
</dbReference>
<evidence type="ECO:0000256" key="1">
    <source>
        <dbReference type="SAM" id="MobiDB-lite"/>
    </source>
</evidence>
<evidence type="ECO:0000313" key="3">
    <source>
        <dbReference type="Proteomes" id="UP001151088"/>
    </source>
</evidence>
<accession>A0A9X2PFL7</accession>
<feature type="region of interest" description="Disordered" evidence="1">
    <location>
        <begin position="1"/>
        <end position="28"/>
    </location>
</feature>
<gene>
    <name evidence="2" type="ORF">NVS89_22560</name>
</gene>
<comment type="caution">
    <text evidence="2">The sequence shown here is derived from an EMBL/GenBank/DDBJ whole genome shotgun (WGS) entry which is preliminary data.</text>
</comment>
<keyword evidence="3" id="KW-1185">Reference proteome</keyword>
<organism evidence="2 3">
    <name type="scientific">Ancylobacter mangrovi</name>
    <dbReference type="NCBI Taxonomy" id="2972472"/>
    <lineage>
        <taxon>Bacteria</taxon>
        <taxon>Pseudomonadati</taxon>
        <taxon>Pseudomonadota</taxon>
        <taxon>Alphaproteobacteria</taxon>
        <taxon>Hyphomicrobiales</taxon>
        <taxon>Xanthobacteraceae</taxon>
        <taxon>Ancylobacter</taxon>
    </lineage>
</organism>
<sequence length="53" mass="5605">MANVKGGKDHSDRIEKLAGQKLRDPKAGKDMKALAAAVIAHGDGKPKKAPKKK</sequence>
<dbReference type="Proteomes" id="UP001151088">
    <property type="component" value="Unassembled WGS sequence"/>
</dbReference>
<dbReference type="AlphaFoldDB" id="A0A9X2PFL7"/>